<gene>
    <name evidence="2" type="ORF">PSON_ATCC_30995.1.T2520005</name>
</gene>
<comment type="caution">
    <text evidence="2">The sequence shown here is derived from an EMBL/GenBank/DDBJ whole genome shotgun (WGS) entry which is preliminary data.</text>
</comment>
<protein>
    <recommendedName>
        <fullName evidence="4">Transmembrane protein</fullName>
    </recommendedName>
</protein>
<feature type="transmembrane region" description="Helical" evidence="1">
    <location>
        <begin position="28"/>
        <end position="51"/>
    </location>
</feature>
<dbReference type="AlphaFoldDB" id="A0A8S1RTW5"/>
<keyword evidence="1" id="KW-0472">Membrane</keyword>
<organism evidence="2 3">
    <name type="scientific">Paramecium sonneborni</name>
    <dbReference type="NCBI Taxonomy" id="65129"/>
    <lineage>
        <taxon>Eukaryota</taxon>
        <taxon>Sar</taxon>
        <taxon>Alveolata</taxon>
        <taxon>Ciliophora</taxon>
        <taxon>Intramacronucleata</taxon>
        <taxon>Oligohymenophorea</taxon>
        <taxon>Peniculida</taxon>
        <taxon>Parameciidae</taxon>
        <taxon>Paramecium</taxon>
    </lineage>
</organism>
<keyword evidence="3" id="KW-1185">Reference proteome</keyword>
<evidence type="ECO:0000313" key="2">
    <source>
        <dbReference type="EMBL" id="CAD8129934.1"/>
    </source>
</evidence>
<name>A0A8S1RTW5_9CILI</name>
<accession>A0A8S1RTW5</accession>
<evidence type="ECO:0000313" key="3">
    <source>
        <dbReference type="Proteomes" id="UP000692954"/>
    </source>
</evidence>
<dbReference type="Proteomes" id="UP000692954">
    <property type="component" value="Unassembled WGS sequence"/>
</dbReference>
<keyword evidence="1" id="KW-0812">Transmembrane</keyword>
<keyword evidence="1" id="KW-1133">Transmembrane helix</keyword>
<proteinExistence type="predicted"/>
<sequence length="168" mass="19947">MLIQPRQQLIVRWMDKQNGLFVQRELQLIYSIFKLIDNLQFLIILLMIIYIQCQSIQIQIISIFKSFELIPIVLQIKGKYCQLVLQRIQIKQLNEIKQNKICKYKLHEYGRISNINTHDLSTSNKLITRNHSLIILQFQRQISINQVNNLIFSITESLLLNIHNVTDT</sequence>
<dbReference type="EMBL" id="CAJJDN010000252">
    <property type="protein sequence ID" value="CAD8129934.1"/>
    <property type="molecule type" value="Genomic_DNA"/>
</dbReference>
<reference evidence="2" key="1">
    <citation type="submission" date="2021-01" db="EMBL/GenBank/DDBJ databases">
        <authorList>
            <consortium name="Genoscope - CEA"/>
            <person name="William W."/>
        </authorList>
    </citation>
    <scope>NUCLEOTIDE SEQUENCE</scope>
</reference>
<evidence type="ECO:0008006" key="4">
    <source>
        <dbReference type="Google" id="ProtNLM"/>
    </source>
</evidence>
<evidence type="ECO:0000256" key="1">
    <source>
        <dbReference type="SAM" id="Phobius"/>
    </source>
</evidence>